<dbReference type="InterPro" id="IPR011009">
    <property type="entry name" value="Kinase-like_dom_sf"/>
</dbReference>
<dbReference type="OrthoDB" id="2485468at2"/>
<gene>
    <name evidence="2" type="ORF">D0C36_23555</name>
</gene>
<dbReference type="RefSeq" id="WP_117394191.1">
    <property type="nucleotide sequence ID" value="NZ_QWDC01000006.1"/>
</dbReference>
<feature type="domain" description="Protein kinase" evidence="1">
    <location>
        <begin position="32"/>
        <end position="299"/>
    </location>
</feature>
<dbReference type="Pfam" id="PF00069">
    <property type="entry name" value="Pkinase"/>
    <property type="match status" value="1"/>
</dbReference>
<proteinExistence type="predicted"/>
<dbReference type="Proteomes" id="UP000264217">
    <property type="component" value="Unassembled WGS sequence"/>
</dbReference>
<evidence type="ECO:0000313" key="3">
    <source>
        <dbReference type="Proteomes" id="UP000264217"/>
    </source>
</evidence>
<sequence length="599" mass="68170">MADKDAIITAVKNLDICLKVPDMRGATLRLNKQRQPYLFSGGFNMVFQLSQLDKRWALRVWYVRTAIDQVRYRLISETLQKSNLPYFAKFRYETGGLIVGQQAEDIVLMEWLDGLLLKDYLSKHLNDPKTLRAFAEKFRDACEDLRIHQIAHGDLQEGNILVNDHGEIHFIDYDSICIPELVGQADVVTGLKGYQHPSRFQESKASLKADYFSELIIYLSIVSLIYRPDLWDKYQVETTQYLLFTEDDLANLKHSDIYRDLSALNDEITELLSILERYLSITRYQDLEPMDTYLRPPVIKHFHANALNILSGQQVTLNWEVRNAAKISIAPKIGTVVPLGQFQLTPLQDTIYILTAVNSISKVEAQLVVKVLPATRISFGLSRVKILSGESALLKWSVEYAERVTLIASGEVEEMPSSGEMVVSPKSDINYQLKAQGLDGQTETEQTLQLKVFQRTDIQFFATDTYLVLEGMPITLSWIVKHADKLLLTSAFQADLDVTGKNKVILSPNRTITYVLKASNALSEVQSLPIQLNVQPLPALPALNELILKPGDILPQLPLNLNGHFEQLNQDSQDLFRQVMQPQKRYSLKSIFKDLWKVR</sequence>
<dbReference type="AlphaFoldDB" id="A0A372NN27"/>
<dbReference type="GO" id="GO:0005524">
    <property type="term" value="F:ATP binding"/>
    <property type="evidence" value="ECO:0007669"/>
    <property type="project" value="InterPro"/>
</dbReference>
<dbReference type="PROSITE" id="PS50011">
    <property type="entry name" value="PROTEIN_KINASE_DOM"/>
    <property type="match status" value="1"/>
</dbReference>
<dbReference type="GO" id="GO:0004672">
    <property type="term" value="F:protein kinase activity"/>
    <property type="evidence" value="ECO:0007669"/>
    <property type="project" value="InterPro"/>
</dbReference>
<accession>A0A372NN27</accession>
<dbReference type="Gene3D" id="1.10.510.10">
    <property type="entry name" value="Transferase(Phosphotransferase) domain 1"/>
    <property type="match status" value="1"/>
</dbReference>
<keyword evidence="3" id="KW-1185">Reference proteome</keyword>
<dbReference type="InterPro" id="IPR000719">
    <property type="entry name" value="Prot_kinase_dom"/>
</dbReference>
<name>A0A372NN27_9SPHI</name>
<evidence type="ECO:0000259" key="1">
    <source>
        <dbReference type="PROSITE" id="PS50011"/>
    </source>
</evidence>
<evidence type="ECO:0000313" key="2">
    <source>
        <dbReference type="EMBL" id="RFZ90007.1"/>
    </source>
</evidence>
<organism evidence="2 3">
    <name type="scientific">Mucilaginibacter conchicola</name>
    <dbReference type="NCBI Taxonomy" id="2303333"/>
    <lineage>
        <taxon>Bacteria</taxon>
        <taxon>Pseudomonadati</taxon>
        <taxon>Bacteroidota</taxon>
        <taxon>Sphingobacteriia</taxon>
        <taxon>Sphingobacteriales</taxon>
        <taxon>Sphingobacteriaceae</taxon>
        <taxon>Mucilaginibacter</taxon>
    </lineage>
</organism>
<dbReference type="EMBL" id="QWDC01000006">
    <property type="protein sequence ID" value="RFZ90007.1"/>
    <property type="molecule type" value="Genomic_DNA"/>
</dbReference>
<comment type="caution">
    <text evidence="2">The sequence shown here is derived from an EMBL/GenBank/DDBJ whole genome shotgun (WGS) entry which is preliminary data.</text>
</comment>
<dbReference type="SUPFAM" id="SSF56112">
    <property type="entry name" value="Protein kinase-like (PK-like)"/>
    <property type="match status" value="1"/>
</dbReference>
<reference evidence="2 3" key="1">
    <citation type="submission" date="2018-08" db="EMBL/GenBank/DDBJ databases">
        <title>Mucilaginibacter sp. MYSH2.</title>
        <authorList>
            <person name="Seo T."/>
        </authorList>
    </citation>
    <scope>NUCLEOTIDE SEQUENCE [LARGE SCALE GENOMIC DNA]</scope>
    <source>
        <strain evidence="2 3">MYSH2</strain>
    </source>
</reference>
<protein>
    <recommendedName>
        <fullName evidence="1">Protein kinase domain-containing protein</fullName>
    </recommendedName>
</protein>